<protein>
    <submittedName>
        <fullName evidence="1">Uncharacterized protein</fullName>
    </submittedName>
</protein>
<organism evidence="1 2">
    <name type="scientific">Polarella glacialis</name>
    <name type="common">Dinoflagellate</name>
    <dbReference type="NCBI Taxonomy" id="89957"/>
    <lineage>
        <taxon>Eukaryota</taxon>
        <taxon>Sar</taxon>
        <taxon>Alveolata</taxon>
        <taxon>Dinophyceae</taxon>
        <taxon>Suessiales</taxon>
        <taxon>Suessiaceae</taxon>
        <taxon>Polarella</taxon>
    </lineage>
</organism>
<proteinExistence type="predicted"/>
<dbReference type="EMBL" id="CAJNNV010022041">
    <property type="protein sequence ID" value="CAE8607734.1"/>
    <property type="molecule type" value="Genomic_DNA"/>
</dbReference>
<evidence type="ECO:0000313" key="1">
    <source>
        <dbReference type="EMBL" id="CAE8607734.1"/>
    </source>
</evidence>
<feature type="non-terminal residue" evidence="1">
    <location>
        <position position="139"/>
    </location>
</feature>
<feature type="non-terminal residue" evidence="1">
    <location>
        <position position="1"/>
    </location>
</feature>
<evidence type="ECO:0000313" key="2">
    <source>
        <dbReference type="Proteomes" id="UP000654075"/>
    </source>
</evidence>
<dbReference type="Proteomes" id="UP000654075">
    <property type="component" value="Unassembled WGS sequence"/>
</dbReference>
<reference evidence="1" key="1">
    <citation type="submission" date="2021-02" db="EMBL/GenBank/DDBJ databases">
        <authorList>
            <person name="Dougan E. K."/>
            <person name="Rhodes N."/>
            <person name="Thang M."/>
            <person name="Chan C."/>
        </authorList>
    </citation>
    <scope>NUCLEOTIDE SEQUENCE</scope>
</reference>
<gene>
    <name evidence="1" type="ORF">PGLA1383_LOCUS25642</name>
</gene>
<sequence length="139" mass="14445">ASVAGIGGILGAVGGAVHSGLKDGVEAVGKVAGAAQNRAGDAIERAQDAYVKGAYSSMAMNVGGYLKERLDLGALHEAGFGARGEILQRRRKEARMLLLDLSGPVRARVLLALRETVKDSALADPDMWDCARTRLSASI</sequence>
<dbReference type="AlphaFoldDB" id="A0A813F7S2"/>
<keyword evidence="2" id="KW-1185">Reference proteome</keyword>
<name>A0A813F7S2_POLGL</name>
<comment type="caution">
    <text evidence="1">The sequence shown here is derived from an EMBL/GenBank/DDBJ whole genome shotgun (WGS) entry which is preliminary data.</text>
</comment>
<accession>A0A813F7S2</accession>